<dbReference type="AlphaFoldDB" id="A0A8S1RUX7"/>
<comment type="caution">
    <text evidence="1">The sequence shown here is derived from an EMBL/GenBank/DDBJ whole genome shotgun (WGS) entry which is preliminary data.</text>
</comment>
<gene>
    <name evidence="1" type="ORF">PSON_ATCC_30995.1.T4200001</name>
</gene>
<organism evidence="1 2">
    <name type="scientific">Paramecium sonneborni</name>
    <dbReference type="NCBI Taxonomy" id="65129"/>
    <lineage>
        <taxon>Eukaryota</taxon>
        <taxon>Sar</taxon>
        <taxon>Alveolata</taxon>
        <taxon>Ciliophora</taxon>
        <taxon>Intramacronucleata</taxon>
        <taxon>Oligohymenophorea</taxon>
        <taxon>Peniculida</taxon>
        <taxon>Parameciidae</taxon>
        <taxon>Paramecium</taxon>
    </lineage>
</organism>
<evidence type="ECO:0000313" key="2">
    <source>
        <dbReference type="Proteomes" id="UP000692954"/>
    </source>
</evidence>
<dbReference type="Proteomes" id="UP000692954">
    <property type="component" value="Unassembled WGS sequence"/>
</dbReference>
<evidence type="ECO:0000313" key="1">
    <source>
        <dbReference type="EMBL" id="CAD8131240.1"/>
    </source>
</evidence>
<keyword evidence="2" id="KW-1185">Reference proteome</keyword>
<name>A0A8S1RUX7_9CILI</name>
<reference evidence="1" key="1">
    <citation type="submission" date="2021-01" db="EMBL/GenBank/DDBJ databases">
        <authorList>
            <consortium name="Genoscope - CEA"/>
            <person name="William W."/>
        </authorList>
    </citation>
    <scope>NUCLEOTIDE SEQUENCE</scope>
</reference>
<sequence length="115" mass="13955">MTPIINVQFKLIIKIVFSTITIANQQQMEVVMTQQNLDLIILNFKPIMRYVNPYLMVMVVRIINQNVSFIQEQHELAQNHKRENIQQISIIFRLQLQYSQLLQISRRRMYRMYKQ</sequence>
<dbReference type="EMBL" id="CAJJDN010000420">
    <property type="protein sequence ID" value="CAD8131240.1"/>
    <property type="molecule type" value="Genomic_DNA"/>
</dbReference>
<accession>A0A8S1RUX7</accession>
<proteinExistence type="predicted"/>
<protein>
    <submittedName>
        <fullName evidence="1">Uncharacterized protein</fullName>
    </submittedName>
</protein>